<evidence type="ECO:0000313" key="1">
    <source>
        <dbReference type="EMBL" id="SHI61259.1"/>
    </source>
</evidence>
<dbReference type="AlphaFoldDB" id="A0A1M6CJV8"/>
<dbReference type="RefSeq" id="WP_080325623.1">
    <property type="nucleotide sequence ID" value="NZ_FQYW01000008.1"/>
</dbReference>
<dbReference type="Proteomes" id="UP000191240">
    <property type="component" value="Unassembled WGS sequence"/>
</dbReference>
<sequence>MDRKLIEKASDSLHDALEEIMLKGIKTASDIECTKNALSGIKKADELLENDYDKGRSGRVYPHYGYEGNFRSYDNSGRMSRGYDRRYSGHTMKERMMEMMDEATPTERRAIEEALGKMER</sequence>
<organism evidence="1 2">
    <name type="scientific">Anaerovibrio lipolyticus DSM 3074</name>
    <dbReference type="NCBI Taxonomy" id="1120997"/>
    <lineage>
        <taxon>Bacteria</taxon>
        <taxon>Bacillati</taxon>
        <taxon>Bacillota</taxon>
        <taxon>Negativicutes</taxon>
        <taxon>Selenomonadales</taxon>
        <taxon>Selenomonadaceae</taxon>
        <taxon>Anaerovibrio</taxon>
    </lineage>
</organism>
<accession>A0A1M6CJV8</accession>
<protein>
    <submittedName>
        <fullName evidence="1">Uncharacterized protein</fullName>
    </submittedName>
</protein>
<evidence type="ECO:0000313" key="2">
    <source>
        <dbReference type="Proteomes" id="UP000191240"/>
    </source>
</evidence>
<dbReference type="EMBL" id="FQYW01000008">
    <property type="protein sequence ID" value="SHI61259.1"/>
    <property type="molecule type" value="Genomic_DNA"/>
</dbReference>
<name>A0A1M6CJV8_9FIRM</name>
<proteinExistence type="predicted"/>
<gene>
    <name evidence="1" type="ORF">SAMN02745671_01146</name>
</gene>
<reference evidence="1 2" key="1">
    <citation type="submission" date="2016-11" db="EMBL/GenBank/DDBJ databases">
        <authorList>
            <person name="Jaros S."/>
            <person name="Januszkiewicz K."/>
            <person name="Wedrychowicz H."/>
        </authorList>
    </citation>
    <scope>NUCLEOTIDE SEQUENCE [LARGE SCALE GENOMIC DNA]</scope>
    <source>
        <strain evidence="1 2">DSM 3074</strain>
    </source>
</reference>